<evidence type="ECO:0000313" key="1">
    <source>
        <dbReference type="EMBL" id="EAX46370.1"/>
    </source>
</evidence>
<organism evidence="1 2">
    <name type="scientific">Thermosinus carboxydivorans Nor1</name>
    <dbReference type="NCBI Taxonomy" id="401526"/>
    <lineage>
        <taxon>Bacteria</taxon>
        <taxon>Bacillati</taxon>
        <taxon>Bacillota</taxon>
        <taxon>Negativicutes</taxon>
        <taxon>Selenomonadales</taxon>
        <taxon>Sporomusaceae</taxon>
        <taxon>Thermosinus</taxon>
    </lineage>
</organism>
<reference evidence="1 2" key="1">
    <citation type="submission" date="2007-01" db="EMBL/GenBank/DDBJ databases">
        <title>Annotation of the draft genome assembly of Thermosinus carboxydivorans Nor1.</title>
        <authorList>
            <consortium name="US DOE Joint Genome Institute (JGI-ORNL)"/>
            <person name="Larimer F."/>
            <person name="Land M."/>
            <person name="Hauser L."/>
        </authorList>
    </citation>
    <scope>NUCLEOTIDE SEQUENCE [LARGE SCALE GENOMIC DNA]</scope>
    <source>
        <strain evidence="1 2">Nor1</strain>
    </source>
</reference>
<dbReference type="RefSeq" id="WP_007290636.1">
    <property type="nucleotide sequence ID" value="NZ_AAWL01000038.1"/>
</dbReference>
<sequence>MIISASRRTDIPAFYSEWFINRIRAGFCTVINPFNRKQVAYVSLQPGDVDVIVFWTRNARPLLPYLSELSARGYRYYFHYTLTGYPLMLEPYAPSVEQSMVNFRELAGMIGADKLIWRYDPILVSDITDYEYHRRNFAALAAQLEGFTRRVVVSLADEYRKAASNFRKLAQQGITVRTDYSGDAFADLMTCLSTIARKHDMEIFSCAEIYDLKPYGIFPGKCIDDKYLRAVFGIQVAAGKDKSQRPACGCVPSKDIGFYDTCLHGCLYCYAGTYHAAYKNRLAHDPVSPSLIGWYEA</sequence>
<gene>
    <name evidence="1" type="ORF">TcarDRAFT_0028</name>
</gene>
<dbReference type="eggNOG" id="COG1533">
    <property type="taxonomic scope" value="Bacteria"/>
</dbReference>
<keyword evidence="2" id="KW-1185">Reference proteome</keyword>
<dbReference type="EMBL" id="AAWL01000038">
    <property type="protein sequence ID" value="EAX46370.1"/>
    <property type="molecule type" value="Genomic_DNA"/>
</dbReference>
<evidence type="ECO:0008006" key="3">
    <source>
        <dbReference type="Google" id="ProtNLM"/>
    </source>
</evidence>
<accession>A1HUD3</accession>
<dbReference type="AlphaFoldDB" id="A1HUD3"/>
<dbReference type="InterPro" id="IPR014998">
    <property type="entry name" value="DUF1848"/>
</dbReference>
<dbReference type="OrthoDB" id="9771212at2"/>
<evidence type="ECO:0000313" key="2">
    <source>
        <dbReference type="Proteomes" id="UP000005139"/>
    </source>
</evidence>
<protein>
    <recommendedName>
        <fullName evidence="3">DUF1848 domain-containing protein</fullName>
    </recommendedName>
</protein>
<dbReference type="Proteomes" id="UP000005139">
    <property type="component" value="Unassembled WGS sequence"/>
</dbReference>
<dbReference type="Pfam" id="PF08902">
    <property type="entry name" value="DUF1848"/>
    <property type="match status" value="1"/>
</dbReference>
<comment type="caution">
    <text evidence="1">The sequence shown here is derived from an EMBL/GenBank/DDBJ whole genome shotgun (WGS) entry which is preliminary data.</text>
</comment>
<proteinExistence type="predicted"/>
<reference evidence="1 2" key="2">
    <citation type="submission" date="2007-01" db="EMBL/GenBank/DDBJ databases">
        <title>Sequencing of the draft genome and assembly of Thermosinus carboxydivorans Nor1.</title>
        <authorList>
            <consortium name="US DOE Joint Genome Institute (JGI-PGF)"/>
            <person name="Copeland A."/>
            <person name="Lucas S."/>
            <person name="Lapidus A."/>
            <person name="Barry K."/>
            <person name="Glavina del Rio T."/>
            <person name="Dalin E."/>
            <person name="Tice H."/>
            <person name="Bruce D."/>
            <person name="Pitluck S."/>
            <person name="Richardson P."/>
        </authorList>
    </citation>
    <scope>NUCLEOTIDE SEQUENCE [LARGE SCALE GENOMIC DNA]</scope>
    <source>
        <strain evidence="1 2">Nor1</strain>
    </source>
</reference>
<name>A1HUD3_9FIRM</name>